<accession>A0A840I2L7</accession>
<feature type="signal peptide" evidence="1">
    <location>
        <begin position="1"/>
        <end position="22"/>
    </location>
</feature>
<sequence>MGVKAGICGAIGLAAIVGFASAGEAVVPTASAQEASSLLERTASDYVFLRTDIDYIGSSPVKDAKGMREAHNRLASFDPEALARGWVAYAALVAADTPSFAEAIEQRTNKPKKREAFLKELRDNPAVVRNMEGSEEAIAAIRAVAARDATKINALGDKFIDDAYQMQAFGWAKQKIPANGSQRVASALAYAKTRAHPSMAVSTRAQTKAGTFRPNLAGDATWTPMWSVDTTPPSEADRTGVLMTKALVLAARYATNDLTAEHLDLYADNKTSDKCLVNAKLNLDQCIAATRTPYEEAFCLGEHALNDVSYCVGWVANAGRIKE</sequence>
<evidence type="ECO:0000313" key="2">
    <source>
        <dbReference type="EMBL" id="MBB4658542.1"/>
    </source>
</evidence>
<evidence type="ECO:0000313" key="3">
    <source>
        <dbReference type="Proteomes" id="UP000563524"/>
    </source>
</evidence>
<keyword evidence="3" id="KW-1185">Reference proteome</keyword>
<evidence type="ECO:0000256" key="1">
    <source>
        <dbReference type="SAM" id="SignalP"/>
    </source>
</evidence>
<dbReference type="AlphaFoldDB" id="A0A840I2L7"/>
<organism evidence="2 3">
    <name type="scientific">Parvularcula dongshanensis</name>
    <dbReference type="NCBI Taxonomy" id="1173995"/>
    <lineage>
        <taxon>Bacteria</taxon>
        <taxon>Pseudomonadati</taxon>
        <taxon>Pseudomonadota</taxon>
        <taxon>Alphaproteobacteria</taxon>
        <taxon>Parvularculales</taxon>
        <taxon>Parvularculaceae</taxon>
        <taxon>Parvularcula</taxon>
    </lineage>
</organism>
<reference evidence="2 3" key="1">
    <citation type="submission" date="2020-08" db="EMBL/GenBank/DDBJ databases">
        <title>Genomic Encyclopedia of Type Strains, Phase IV (KMG-IV): sequencing the most valuable type-strain genomes for metagenomic binning, comparative biology and taxonomic classification.</title>
        <authorList>
            <person name="Goeker M."/>
        </authorList>
    </citation>
    <scope>NUCLEOTIDE SEQUENCE [LARGE SCALE GENOMIC DNA]</scope>
    <source>
        <strain evidence="2 3">DSM 102850</strain>
    </source>
</reference>
<keyword evidence="1" id="KW-0732">Signal</keyword>
<dbReference type="RefSeq" id="WP_183816459.1">
    <property type="nucleotide sequence ID" value="NZ_JACHOB010000001.1"/>
</dbReference>
<name>A0A840I2L7_9PROT</name>
<feature type="chain" id="PRO_5032687068" evidence="1">
    <location>
        <begin position="23"/>
        <end position="323"/>
    </location>
</feature>
<gene>
    <name evidence="2" type="ORF">GGQ59_001042</name>
</gene>
<comment type="caution">
    <text evidence="2">The sequence shown here is derived from an EMBL/GenBank/DDBJ whole genome shotgun (WGS) entry which is preliminary data.</text>
</comment>
<protein>
    <submittedName>
        <fullName evidence="2">Uncharacterized protein</fullName>
    </submittedName>
</protein>
<proteinExistence type="predicted"/>
<dbReference type="EMBL" id="JACHOB010000001">
    <property type="protein sequence ID" value="MBB4658542.1"/>
    <property type="molecule type" value="Genomic_DNA"/>
</dbReference>
<dbReference type="Proteomes" id="UP000563524">
    <property type="component" value="Unassembled WGS sequence"/>
</dbReference>